<feature type="region of interest" description="Disordered" evidence="1">
    <location>
        <begin position="609"/>
        <end position="635"/>
    </location>
</feature>
<dbReference type="InterPro" id="IPR048075">
    <property type="entry name" value="RGS22_RGS_second"/>
</dbReference>
<dbReference type="Gene3D" id="1.10.167.10">
    <property type="entry name" value="Regulator of G-protein Signalling 4, domain 2"/>
    <property type="match status" value="3"/>
</dbReference>
<dbReference type="InterPro" id="IPR016137">
    <property type="entry name" value="RGS"/>
</dbReference>
<reference evidence="3" key="1">
    <citation type="submission" date="2025-05" db="UniProtKB">
        <authorList>
            <consortium name="RefSeq"/>
        </authorList>
    </citation>
    <scope>NUCLEOTIDE SEQUENCE [LARGE SCALE GENOMIC DNA]</scope>
</reference>
<dbReference type="InterPro" id="IPR042651">
    <property type="entry name" value="Rgs22"/>
</dbReference>
<dbReference type="PANTHER" id="PTHR46583">
    <property type="entry name" value="REGULATOR OF G-PROTEIN SIGNALING 22"/>
    <property type="match status" value="1"/>
</dbReference>
<sequence length="1304" mass="150291">MAYTACLEDYLTIDDMLVDYFNEFLSLPTFVQPVKFNSDLGVFEVVNDAPQHLESQLKKILHDQKPPNPIYDVIRKAKNDEQLSKKSSTSPAFNIDPNYNTMRLHREQAIQWIKKERLPAFLESDCYFEYRLAKLISQVEWSKTGINFIIDRNYYPWIMKTDPSPPFPEEDATSSTMKKFYVSLGKAMLSQTEDWFTLAKQSESMKNADSFTHPLASHQIQDVQCLPGQHERDDLLSEKSGLLEAGSLSKESHQRRCISPSRTASAKARKRSRKAEEDSSVAIAEHPSHTQLRVYLDQKWESAGKGENGQESGTFQTLEEFISAYVQFILKEAISNLTGQPAAESESDVDFNKWPKVFIHELANNEVSLGTTEPLFSQSFSSFTVLDSKGDVPEHDTEEVSLRLSSESEGADSRAAWCISHRTYDIGNRREFERFKKFIKGTLGERYWWLWMDIERLKVLKDTRRQQRHLDKMKKLYLLSGGDYCLSSEVLLRLDLLRGDQWNIRHLRQIQPEVVKPLLLYWGPRFCVTHSTAIQTACTKLKLWHTQQERPRVDIDPFPQMVSLLPLRPKSCLPRITHFPPHVSRKSRASSPTTLLKLATPDFSLKRSSRLSATLSPSQSPRRNDDSSSRKWPKSVNSGMIHCLALDDTEDSKYQGGRKYTYAELLQGKSAAGSAVLGGSRMESMLQSLYLENRAGHYFTHFCEKSGNKLWENSVYFWFDLQAYHQLFYQETLHPFKICKQAQFLYANYIAPSASMDIGLRQNKKYEIYKKIDPAFEDLFDPAEEHILTLLLEPWMKMAEADKCTYEKVELVEETRQLDSVYFRKLQALHQESVSKKDESAAADTGLPTCPDVLPKDQDLCQVPQELAGPNLCDLIHDKLKLEQFRVFLDERSAGTDLMCWLDIEQFRRMLHKDKEKREEKSKDIKNKYLNKKYFFGPNSPATREQQEELMRSGGGWGQILHDQVSPAILLEIQKYVQKRLEKQWLPLFLADEQHGADEKAKIRDIVEDLLIQKKEKTTRMWKHVDNKWVSSSREIIAFRKALLNPVTANQFQRFVSLKGDLLANGVLFWQEVQKYKDLCHSHCDNATIQNKITAIINCFINSTVPPALQIDIPIEQAEKILEHRKELGPYIFREAQMTIFALLFKFWQNFCEFRSNLASDKILPALERKKEKQVQKKKGKTAEVRLTEVQGKGEGKKALSLSSSVFGDKFGVEGRRASSPYGYVQQVSWSYSKYIEALEQERILLKMQEDLEKNSSSLLTGSSSVSLLKACSSEKFILSPRSSTILEKHSDLPRETESRLKFP</sequence>
<evidence type="ECO:0000313" key="3">
    <source>
        <dbReference type="Proteomes" id="UP001652627"/>
    </source>
</evidence>
<evidence type="ECO:0000313" key="4">
    <source>
        <dbReference type="RefSeq" id="XP_067146115.1"/>
    </source>
</evidence>
<feature type="domain" description="RGS" evidence="2">
    <location>
        <begin position="1038"/>
        <end position="1144"/>
    </location>
</feature>
<organism evidence="3 4">
    <name type="scientific">Apteryx mantelli</name>
    <name type="common">North Island brown kiwi</name>
    <dbReference type="NCBI Taxonomy" id="2696672"/>
    <lineage>
        <taxon>Eukaryota</taxon>
        <taxon>Metazoa</taxon>
        <taxon>Chordata</taxon>
        <taxon>Craniata</taxon>
        <taxon>Vertebrata</taxon>
        <taxon>Euteleostomi</taxon>
        <taxon>Archelosauria</taxon>
        <taxon>Archosauria</taxon>
        <taxon>Dinosauria</taxon>
        <taxon>Saurischia</taxon>
        <taxon>Theropoda</taxon>
        <taxon>Coelurosauria</taxon>
        <taxon>Aves</taxon>
        <taxon>Palaeognathae</taxon>
        <taxon>Apterygiformes</taxon>
        <taxon>Apterygidae</taxon>
        <taxon>Apteryx</taxon>
    </lineage>
</organism>
<feature type="region of interest" description="Disordered" evidence="1">
    <location>
        <begin position="247"/>
        <end position="284"/>
    </location>
</feature>
<dbReference type="InterPro" id="IPR048074">
    <property type="entry name" value="RGS22_RGS_fourth"/>
</dbReference>
<reference evidence="4" key="2">
    <citation type="submission" date="2025-08" db="UniProtKB">
        <authorList>
            <consortium name="RefSeq"/>
        </authorList>
    </citation>
    <scope>IDENTIFICATION</scope>
    <source>
        <tissue evidence="4">Blood</tissue>
    </source>
</reference>
<dbReference type="InterPro" id="IPR048073">
    <property type="entry name" value="RGS22_RGS_third"/>
</dbReference>
<feature type="compositionally biased region" description="Polar residues" evidence="1">
    <location>
        <begin position="610"/>
        <end position="621"/>
    </location>
</feature>
<gene>
    <name evidence="4" type="primary">RGS22</name>
</gene>
<dbReference type="CDD" id="cd08725">
    <property type="entry name" value="RGS_RGS22_4"/>
    <property type="match status" value="1"/>
</dbReference>
<feature type="domain" description="RGS" evidence="2">
    <location>
        <begin position="685"/>
        <end position="791"/>
    </location>
</feature>
<dbReference type="SUPFAM" id="SSF48097">
    <property type="entry name" value="Regulator of G-protein signaling, RGS"/>
    <property type="match status" value="4"/>
</dbReference>
<dbReference type="PROSITE" id="PS50132">
    <property type="entry name" value="RGS"/>
    <property type="match status" value="3"/>
</dbReference>
<dbReference type="CDD" id="cd08727">
    <property type="entry name" value="RGS_RGS22_2"/>
    <property type="match status" value="1"/>
</dbReference>
<dbReference type="InterPro" id="IPR036305">
    <property type="entry name" value="RGS_sf"/>
</dbReference>
<dbReference type="Proteomes" id="UP001652627">
    <property type="component" value="Chromosome 2"/>
</dbReference>
<protein>
    <submittedName>
        <fullName evidence="4">Regulator of G-protein signaling 22</fullName>
    </submittedName>
</protein>
<evidence type="ECO:0000256" key="1">
    <source>
        <dbReference type="SAM" id="MobiDB-lite"/>
    </source>
</evidence>
<dbReference type="GeneID" id="106483865"/>
<dbReference type="CDD" id="cd08726">
    <property type="entry name" value="RGS_RGS22_3"/>
    <property type="match status" value="1"/>
</dbReference>
<feature type="domain" description="RGS" evidence="2">
    <location>
        <begin position="871"/>
        <end position="930"/>
    </location>
</feature>
<accession>A0ABM4E045</accession>
<dbReference type="SMART" id="SM00315">
    <property type="entry name" value="RGS"/>
    <property type="match status" value="2"/>
</dbReference>
<dbReference type="PANTHER" id="PTHR46583:SF1">
    <property type="entry name" value="REGULATOR OF G-PROTEIN SIGNALING 22"/>
    <property type="match status" value="1"/>
</dbReference>
<name>A0ABM4E045_9AVES</name>
<keyword evidence="3" id="KW-1185">Reference proteome</keyword>
<dbReference type="InterPro" id="IPR044926">
    <property type="entry name" value="RGS_subdomain_2"/>
</dbReference>
<dbReference type="RefSeq" id="XP_067146115.1">
    <property type="nucleotide sequence ID" value="XM_067290014.1"/>
</dbReference>
<dbReference type="Pfam" id="PF00615">
    <property type="entry name" value="RGS"/>
    <property type="match status" value="3"/>
</dbReference>
<evidence type="ECO:0000259" key="2">
    <source>
        <dbReference type="PROSITE" id="PS50132"/>
    </source>
</evidence>
<proteinExistence type="predicted"/>